<feature type="compositionally biased region" description="Polar residues" evidence="1">
    <location>
        <begin position="373"/>
        <end position="398"/>
    </location>
</feature>
<dbReference type="InterPro" id="IPR051571">
    <property type="entry name" value="N-CoR_corepressor"/>
</dbReference>
<evidence type="ECO:0000313" key="3">
    <source>
        <dbReference type="EMBL" id="CAL1699226.1"/>
    </source>
</evidence>
<feature type="compositionally biased region" description="Basic and acidic residues" evidence="1">
    <location>
        <begin position="196"/>
        <end position="208"/>
    </location>
</feature>
<feature type="compositionally biased region" description="Basic residues" evidence="1">
    <location>
        <begin position="801"/>
        <end position="815"/>
    </location>
</feature>
<feature type="region of interest" description="Disordered" evidence="1">
    <location>
        <begin position="800"/>
        <end position="887"/>
    </location>
</feature>
<dbReference type="EMBL" id="OZ037954">
    <property type="protein sequence ID" value="CAL1699226.1"/>
    <property type="molecule type" value="Genomic_DNA"/>
</dbReference>
<gene>
    <name evidence="3" type="ORF">GFSPODELE1_LOCUS2564</name>
</gene>
<dbReference type="PROSITE" id="PS51293">
    <property type="entry name" value="SANT"/>
    <property type="match status" value="1"/>
</dbReference>
<feature type="domain" description="SANT" evidence="2">
    <location>
        <begin position="738"/>
        <end position="789"/>
    </location>
</feature>
<feature type="compositionally biased region" description="Basic and acidic residues" evidence="1">
    <location>
        <begin position="219"/>
        <end position="231"/>
    </location>
</feature>
<dbReference type="Proteomes" id="UP001497453">
    <property type="component" value="Chromosome 11"/>
</dbReference>
<sequence length="1235" mass="139007">MYDRYTPARSGRDEYSSTYRPDTWRHPRSYYERTPSPEHYPRQRSETWSHSDTWRGSEPSAWAERRSPQYSTFEESSSRGRRDIPSERLFEPSDNWKQSHGSSMLESPVDDRVRDWPQDSHILPPRERSSDAVAPREPYPAPYYSETRYRPYSPTSEYREPYPPPPPPANHRYDSYRPSYPERGTAWIPHSPVESRASHLEPRRERSFTHPMPPNARSESFDRSYATHERSFSAGSPPDVGSTSPGYRGSISGVRAPVKVNHDIYEDQADYVRPSPTGSTFPSHQMLRSRSSSRSSEFRKPPRLEVSIPNGSFALSDVADFSAEVDRHTDFRNRMPARSPDQEESVGSRKPPSPTALLRERSPRSDVHDESRQSPTFYQRSPQLSTNQTLPQRESTPLGTMERSPPITPPPMSKSPSPNLNDVSLVLLEEPGGQVEEAPLTSLNAGDLSQGPPPITPFAVTMDHAKSPREANHNLPAPSVGLTPPESRTHMHTPFETLAVETPPSESQRPPSQVVPTRVLHQPVENEKSLHEALQMIVMMRLRCDRQTREERVDPVLLANRSIAEPPRPYKPDSLLRSDSAVVQEIVEGPSRKFLENSYAEHKPSLEVRFAQRQADLNEKLQRIREEYLSLHERWLVHCAKLDEVAKAGALEEAAATAGRTTRRSTTTLGDAVRSDLEMEQIIASLGNEELTDATHLGARNAAVIPDMVSATKGDIEYIYDDTNNEVLDPRTFFAPRTGFKDWTEEEKKIFLEKYAQYPKQFGIIADFLPDKTPAQCVTYYYLHKKKHIDFRKVVSSYTVGKRRRGGRRAPKKRGNALLSDILKRDAEVSREPTPTTSAGRRTKPVVATTGEGKKPVGRRQTSHLEDTPTPTSTPDPEGETRRKRRRVTTARAQAALEQEAVLDEIEESKLLKRGRRGRKPKAAAEITSADSTATPSEGYHPVQQTRFIDQTEMIARRKAQQAAGVWSEEDKGLQHGPFSKDFYLIYRLVAQFLTLLSQYGDDFKRIAASMPNKTTIQVSAFYKCNQAELNLAHVAASAPKRSPSPEGTREGWSTYPGSMTPNSSAVATPPEGAQMSYNGTTLETRFRVNPMAHFPGEIPNYQFHSTTPETMQAQYRQPDAHHHYSHTQLQATPIQPTPQYPPYDSQPMMAMRMSMGYDHIANPSPFAQSAPLTTTFPSAFPYTNLSPSHFAGGGRPPPISGIRGGIPPHHPNPPPTYVHPGWAPPANDMQVYRG</sequence>
<keyword evidence="4" id="KW-1185">Reference proteome</keyword>
<dbReference type="PANTHER" id="PTHR13992:SF39">
    <property type="entry name" value="SMRTER, ISOFORM G"/>
    <property type="match status" value="1"/>
</dbReference>
<feature type="compositionally biased region" description="Basic and acidic residues" evidence="1">
    <location>
        <begin position="76"/>
        <end position="91"/>
    </location>
</feature>
<evidence type="ECO:0000256" key="1">
    <source>
        <dbReference type="SAM" id="MobiDB-lite"/>
    </source>
</evidence>
<dbReference type="PANTHER" id="PTHR13992">
    <property type="entry name" value="NUCLEAR RECEPTOR CO-REPRESSOR RELATED NCOR"/>
    <property type="match status" value="1"/>
</dbReference>
<feature type="region of interest" description="Disordered" evidence="1">
    <location>
        <begin position="1"/>
        <end position="253"/>
    </location>
</feature>
<feature type="region of interest" description="Disordered" evidence="1">
    <location>
        <begin position="327"/>
        <end position="421"/>
    </location>
</feature>
<feature type="compositionally biased region" description="Basic and acidic residues" evidence="1">
    <location>
        <begin position="822"/>
        <end position="831"/>
    </location>
</feature>
<feature type="compositionally biased region" description="Polar residues" evidence="1">
    <location>
        <begin position="1056"/>
        <end position="1067"/>
    </location>
</feature>
<dbReference type="CDD" id="cd00167">
    <property type="entry name" value="SANT"/>
    <property type="match status" value="1"/>
</dbReference>
<proteinExistence type="predicted"/>
<feature type="compositionally biased region" description="Basic and acidic residues" evidence="1">
    <location>
        <begin position="22"/>
        <end position="55"/>
    </location>
</feature>
<protein>
    <recommendedName>
        <fullName evidence="2">SANT domain-containing protein</fullName>
    </recommendedName>
</protein>
<feature type="compositionally biased region" description="Pro residues" evidence="1">
    <location>
        <begin position="1209"/>
        <end position="1218"/>
    </location>
</feature>
<reference evidence="4" key="1">
    <citation type="submission" date="2024-04" db="EMBL/GenBank/DDBJ databases">
        <authorList>
            <person name="Shaw F."/>
            <person name="Minotto A."/>
        </authorList>
    </citation>
    <scope>NUCLEOTIDE SEQUENCE [LARGE SCALE GENOMIC DNA]</scope>
</reference>
<dbReference type="InterPro" id="IPR001005">
    <property type="entry name" value="SANT/Myb"/>
</dbReference>
<dbReference type="InterPro" id="IPR009057">
    <property type="entry name" value="Homeodomain-like_sf"/>
</dbReference>
<feature type="compositionally biased region" description="Basic and acidic residues" evidence="1">
    <location>
        <begin position="358"/>
        <end position="372"/>
    </location>
</feature>
<dbReference type="Pfam" id="PF00249">
    <property type="entry name" value="Myb_DNA-binding"/>
    <property type="match status" value="1"/>
</dbReference>
<accession>A0ABP1CU67</accession>
<name>A0ABP1CU67_9APHY</name>
<organism evidence="3 4">
    <name type="scientific">Somion occarium</name>
    <dbReference type="NCBI Taxonomy" id="3059160"/>
    <lineage>
        <taxon>Eukaryota</taxon>
        <taxon>Fungi</taxon>
        <taxon>Dikarya</taxon>
        <taxon>Basidiomycota</taxon>
        <taxon>Agaricomycotina</taxon>
        <taxon>Agaricomycetes</taxon>
        <taxon>Polyporales</taxon>
        <taxon>Cerrenaceae</taxon>
        <taxon>Somion</taxon>
    </lineage>
</organism>
<feature type="region of interest" description="Disordered" evidence="1">
    <location>
        <begin position="1037"/>
        <end position="1071"/>
    </location>
</feature>
<feature type="region of interest" description="Disordered" evidence="1">
    <location>
        <begin position="267"/>
        <end position="312"/>
    </location>
</feature>
<dbReference type="Gene3D" id="1.10.10.60">
    <property type="entry name" value="Homeodomain-like"/>
    <property type="match status" value="1"/>
</dbReference>
<dbReference type="Gene3D" id="1.20.58.1880">
    <property type="match status" value="1"/>
</dbReference>
<feature type="compositionally biased region" description="Basic and acidic residues" evidence="1">
    <location>
        <begin position="109"/>
        <end position="130"/>
    </location>
</feature>
<dbReference type="SMART" id="SM00717">
    <property type="entry name" value="SANT"/>
    <property type="match status" value="2"/>
</dbReference>
<dbReference type="SUPFAM" id="SSF46689">
    <property type="entry name" value="Homeodomain-like"/>
    <property type="match status" value="2"/>
</dbReference>
<evidence type="ECO:0000259" key="2">
    <source>
        <dbReference type="PROSITE" id="PS51293"/>
    </source>
</evidence>
<feature type="region of interest" description="Disordered" evidence="1">
    <location>
        <begin position="914"/>
        <end position="940"/>
    </location>
</feature>
<feature type="compositionally biased region" description="Polar residues" evidence="1">
    <location>
        <begin position="95"/>
        <end position="105"/>
    </location>
</feature>
<dbReference type="InterPro" id="IPR017884">
    <property type="entry name" value="SANT_dom"/>
</dbReference>
<evidence type="ECO:0000313" key="4">
    <source>
        <dbReference type="Proteomes" id="UP001497453"/>
    </source>
</evidence>
<feature type="region of interest" description="Disordered" evidence="1">
    <location>
        <begin position="1206"/>
        <end position="1225"/>
    </location>
</feature>